<reference evidence="2" key="1">
    <citation type="journal article" date="2021" name="PeerJ">
        <title>Extensive microbial diversity within the chicken gut microbiome revealed by metagenomics and culture.</title>
        <authorList>
            <person name="Gilroy R."/>
            <person name="Ravi A."/>
            <person name="Getino M."/>
            <person name="Pursley I."/>
            <person name="Horton D.L."/>
            <person name="Alikhan N.F."/>
            <person name="Baker D."/>
            <person name="Gharbi K."/>
            <person name="Hall N."/>
            <person name="Watson M."/>
            <person name="Adriaenssens E.M."/>
            <person name="Foster-Nyarko E."/>
            <person name="Jarju S."/>
            <person name="Secka A."/>
            <person name="Antonio M."/>
            <person name="Oren A."/>
            <person name="Chaudhuri R.R."/>
            <person name="La Ragione R."/>
            <person name="Hildebrand F."/>
            <person name="Pallen M.J."/>
        </authorList>
    </citation>
    <scope>NUCLEOTIDE SEQUENCE</scope>
    <source>
        <strain evidence="2">ChiBcec16-3735</strain>
    </source>
</reference>
<organism evidence="2 3">
    <name type="scientific">Candidatus Faecalibacterium gallistercoris</name>
    <dbReference type="NCBI Taxonomy" id="2838579"/>
    <lineage>
        <taxon>Bacteria</taxon>
        <taxon>Bacillati</taxon>
        <taxon>Bacillota</taxon>
        <taxon>Clostridia</taxon>
        <taxon>Eubacteriales</taxon>
        <taxon>Oscillospiraceae</taxon>
        <taxon>Faecalibacterium</taxon>
    </lineage>
</organism>
<evidence type="ECO:0000256" key="1">
    <source>
        <dbReference type="SAM" id="SignalP"/>
    </source>
</evidence>
<evidence type="ECO:0000313" key="3">
    <source>
        <dbReference type="Proteomes" id="UP000824065"/>
    </source>
</evidence>
<accession>A0A9D2FFL7</accession>
<dbReference type="EMBL" id="DXBJ01000018">
    <property type="protein sequence ID" value="HIZ57451.1"/>
    <property type="molecule type" value="Genomic_DNA"/>
</dbReference>
<keyword evidence="1" id="KW-0732">Signal</keyword>
<feature type="signal peptide" evidence="1">
    <location>
        <begin position="1"/>
        <end position="25"/>
    </location>
</feature>
<name>A0A9D2FFL7_9FIRM</name>
<feature type="chain" id="PRO_5039439245" evidence="1">
    <location>
        <begin position="26"/>
        <end position="320"/>
    </location>
</feature>
<protein>
    <submittedName>
        <fullName evidence="2">Uncharacterized protein</fullName>
    </submittedName>
</protein>
<sequence>MLKKRIAALALAAVMACTSAAPALAAGTSAPAAQPLAEENALVAIRIEATDNAVYGQPFEVSIRATPEDTQYIAVVLGVSGQAKGFVTLLLPEKVRILLELIPLPASMSADPANTRDFNLYRYLKQLIDGNDVSVLIRVAEELTSLMEILQYYVPALQDIVTGMRSALTLIRRYLPEDLVTHIYVDEQPVDAGNYVAGAVTLSRDDVNTGGFAFFKIAPKSAGVRQYWSQQTPASMTVEAARNFDFSAVVEVDGAVLQDPVVTYTYKKKGGLLGLGGATSTEPPTEPGEYTQTAVVGGNYSAQNISRTFVIAEPALLPAS</sequence>
<dbReference type="PROSITE" id="PS51257">
    <property type="entry name" value="PROKAR_LIPOPROTEIN"/>
    <property type="match status" value="1"/>
</dbReference>
<gene>
    <name evidence="2" type="ORF">H9725_02530</name>
</gene>
<reference evidence="2" key="2">
    <citation type="submission" date="2021-04" db="EMBL/GenBank/DDBJ databases">
        <authorList>
            <person name="Gilroy R."/>
        </authorList>
    </citation>
    <scope>NUCLEOTIDE SEQUENCE</scope>
    <source>
        <strain evidence="2">ChiBcec16-3735</strain>
    </source>
</reference>
<proteinExistence type="predicted"/>
<evidence type="ECO:0000313" key="2">
    <source>
        <dbReference type="EMBL" id="HIZ57451.1"/>
    </source>
</evidence>
<dbReference type="AlphaFoldDB" id="A0A9D2FFL7"/>
<dbReference type="Proteomes" id="UP000824065">
    <property type="component" value="Unassembled WGS sequence"/>
</dbReference>
<comment type="caution">
    <text evidence="2">The sequence shown here is derived from an EMBL/GenBank/DDBJ whole genome shotgun (WGS) entry which is preliminary data.</text>
</comment>